<evidence type="ECO:0000313" key="3">
    <source>
        <dbReference type="Proteomes" id="UP001305647"/>
    </source>
</evidence>
<protein>
    <submittedName>
        <fullName evidence="2">Uncharacterized protein</fullName>
    </submittedName>
</protein>
<evidence type="ECO:0000313" key="2">
    <source>
        <dbReference type="EMBL" id="KAK4100377.1"/>
    </source>
</evidence>
<feature type="compositionally biased region" description="Low complexity" evidence="1">
    <location>
        <begin position="104"/>
        <end position="116"/>
    </location>
</feature>
<accession>A0AAN6T199</accession>
<name>A0AAN6T199_9PEZI</name>
<reference evidence="2" key="2">
    <citation type="submission" date="2023-05" db="EMBL/GenBank/DDBJ databases">
        <authorList>
            <consortium name="Lawrence Berkeley National Laboratory"/>
            <person name="Steindorff A."/>
            <person name="Hensen N."/>
            <person name="Bonometti L."/>
            <person name="Westerberg I."/>
            <person name="Brannstrom I.O."/>
            <person name="Guillou S."/>
            <person name="Cros-Aarteil S."/>
            <person name="Calhoun S."/>
            <person name="Haridas S."/>
            <person name="Kuo A."/>
            <person name="Mondo S."/>
            <person name="Pangilinan J."/>
            <person name="Riley R."/>
            <person name="Labutti K."/>
            <person name="Andreopoulos B."/>
            <person name="Lipzen A."/>
            <person name="Chen C."/>
            <person name="Yanf M."/>
            <person name="Daum C."/>
            <person name="Ng V."/>
            <person name="Clum A."/>
            <person name="Ohm R."/>
            <person name="Martin F."/>
            <person name="Silar P."/>
            <person name="Natvig D."/>
            <person name="Lalanne C."/>
            <person name="Gautier V."/>
            <person name="Ament-Velasquez S.L."/>
            <person name="Kruys A."/>
            <person name="Hutchinson M.I."/>
            <person name="Powell A.J."/>
            <person name="Barry K."/>
            <person name="Miller A.N."/>
            <person name="Grigoriev I.V."/>
            <person name="Debuchy R."/>
            <person name="Gladieux P."/>
            <person name="Thoren M.H."/>
            <person name="Johannesson H."/>
        </authorList>
    </citation>
    <scope>NUCLEOTIDE SEQUENCE</scope>
    <source>
        <strain evidence="2">CBS 757.83</strain>
    </source>
</reference>
<gene>
    <name evidence="2" type="ORF">N658DRAFT_101612</name>
</gene>
<dbReference type="EMBL" id="MU863641">
    <property type="protein sequence ID" value="KAK4100377.1"/>
    <property type="molecule type" value="Genomic_DNA"/>
</dbReference>
<reference evidence="2" key="1">
    <citation type="journal article" date="2023" name="Mol. Phylogenet. Evol.">
        <title>Genome-scale phylogeny and comparative genomics of the fungal order Sordariales.</title>
        <authorList>
            <person name="Hensen N."/>
            <person name="Bonometti L."/>
            <person name="Westerberg I."/>
            <person name="Brannstrom I.O."/>
            <person name="Guillou S."/>
            <person name="Cros-Aarteil S."/>
            <person name="Calhoun S."/>
            <person name="Haridas S."/>
            <person name="Kuo A."/>
            <person name="Mondo S."/>
            <person name="Pangilinan J."/>
            <person name="Riley R."/>
            <person name="LaButti K."/>
            <person name="Andreopoulos B."/>
            <person name="Lipzen A."/>
            <person name="Chen C."/>
            <person name="Yan M."/>
            <person name="Daum C."/>
            <person name="Ng V."/>
            <person name="Clum A."/>
            <person name="Steindorff A."/>
            <person name="Ohm R.A."/>
            <person name="Martin F."/>
            <person name="Silar P."/>
            <person name="Natvig D.O."/>
            <person name="Lalanne C."/>
            <person name="Gautier V."/>
            <person name="Ament-Velasquez S.L."/>
            <person name="Kruys A."/>
            <person name="Hutchinson M.I."/>
            <person name="Powell A.J."/>
            <person name="Barry K."/>
            <person name="Miller A.N."/>
            <person name="Grigoriev I.V."/>
            <person name="Debuchy R."/>
            <person name="Gladieux P."/>
            <person name="Hiltunen Thoren M."/>
            <person name="Johannesson H."/>
        </authorList>
    </citation>
    <scope>NUCLEOTIDE SEQUENCE</scope>
    <source>
        <strain evidence="2">CBS 757.83</strain>
    </source>
</reference>
<dbReference type="Proteomes" id="UP001305647">
    <property type="component" value="Unassembled WGS sequence"/>
</dbReference>
<proteinExistence type="predicted"/>
<dbReference type="AlphaFoldDB" id="A0AAN6T199"/>
<sequence length="122" mass="13091">MRRQPATARSSSPGACLPAGALASPVYPSKRPEFGYRGNAGCAVPSMSAAATYVRQEKLNWSKLRHRAKNTGRPEGRGMKVANYLVKVDFSVRTSFFRPPGPKRAATTASAAGRAANPQNRD</sequence>
<comment type="caution">
    <text evidence="2">The sequence shown here is derived from an EMBL/GenBank/DDBJ whole genome shotgun (WGS) entry which is preliminary data.</text>
</comment>
<organism evidence="2 3">
    <name type="scientific">Parathielavia hyrcaniae</name>
    <dbReference type="NCBI Taxonomy" id="113614"/>
    <lineage>
        <taxon>Eukaryota</taxon>
        <taxon>Fungi</taxon>
        <taxon>Dikarya</taxon>
        <taxon>Ascomycota</taxon>
        <taxon>Pezizomycotina</taxon>
        <taxon>Sordariomycetes</taxon>
        <taxon>Sordariomycetidae</taxon>
        <taxon>Sordariales</taxon>
        <taxon>Chaetomiaceae</taxon>
        <taxon>Parathielavia</taxon>
    </lineage>
</organism>
<evidence type="ECO:0000256" key="1">
    <source>
        <dbReference type="SAM" id="MobiDB-lite"/>
    </source>
</evidence>
<keyword evidence="3" id="KW-1185">Reference proteome</keyword>
<feature type="region of interest" description="Disordered" evidence="1">
    <location>
        <begin position="96"/>
        <end position="122"/>
    </location>
</feature>